<gene>
    <name evidence="1" type="ORF">G4V63_12925</name>
</gene>
<evidence type="ECO:0000313" key="2">
    <source>
        <dbReference type="Proteomes" id="UP000480266"/>
    </source>
</evidence>
<dbReference type="EMBL" id="JAAMRR010000677">
    <property type="protein sequence ID" value="NGX96083.1"/>
    <property type="molecule type" value="Genomic_DNA"/>
</dbReference>
<name>A0A7C9RFD8_9BRAD</name>
<keyword evidence="2" id="KW-1185">Reference proteome</keyword>
<dbReference type="AlphaFoldDB" id="A0A7C9RFD8"/>
<reference evidence="1" key="1">
    <citation type="submission" date="2020-02" db="EMBL/GenBank/DDBJ databases">
        <title>Draft genome sequence of Candidatus Afipia apatlaquensis IBT-C3, a potential strain for decolorization of textile dyes.</title>
        <authorList>
            <person name="Sanchez-Reyes A."/>
            <person name="Breton-Deval L."/>
            <person name="Mangelson H."/>
            <person name="Sanchez-Flores A."/>
        </authorList>
    </citation>
    <scope>NUCLEOTIDE SEQUENCE [LARGE SCALE GENOMIC DNA]</scope>
    <source>
        <strain evidence="1">IBT-C3</strain>
    </source>
</reference>
<proteinExistence type="predicted"/>
<comment type="caution">
    <text evidence="1">The sequence shown here is derived from an EMBL/GenBank/DDBJ whole genome shotgun (WGS) entry which is preliminary data.</text>
</comment>
<protein>
    <submittedName>
        <fullName evidence="1">B12-binding domain-containing radical SAM protein</fullName>
    </submittedName>
</protein>
<organism evidence="1 2">
    <name type="scientific">Candidatus Afipia apatlaquensis</name>
    <dbReference type="NCBI Taxonomy" id="2712852"/>
    <lineage>
        <taxon>Bacteria</taxon>
        <taxon>Pseudomonadati</taxon>
        <taxon>Pseudomonadota</taxon>
        <taxon>Alphaproteobacteria</taxon>
        <taxon>Hyphomicrobiales</taxon>
        <taxon>Nitrobacteraceae</taxon>
        <taxon>Afipia</taxon>
    </lineage>
</organism>
<accession>A0A7C9RFD8</accession>
<evidence type="ECO:0000313" key="1">
    <source>
        <dbReference type="EMBL" id="NGX96083.1"/>
    </source>
</evidence>
<feature type="non-terminal residue" evidence="1">
    <location>
        <position position="81"/>
    </location>
</feature>
<dbReference type="Proteomes" id="UP000480266">
    <property type="component" value="Unassembled WGS sequence"/>
</dbReference>
<sequence length="81" mass="9028">MRDVVSPSIRRILCVFPKYSPSFGTFEYAYPLTDGVQAFMPPQGLLLIAASLPAGWEVRFIDENIRAATDADFVWADAVFV</sequence>